<evidence type="ECO:0000313" key="2">
    <source>
        <dbReference type="EMBL" id="CUM74405.1"/>
    </source>
</evidence>
<dbReference type="RefSeq" id="WP_055261028.1">
    <property type="nucleotide sequence ID" value="NZ_CYXV01000001.1"/>
</dbReference>
<dbReference type="EMBL" id="CYXV01000001">
    <property type="protein sequence ID" value="CUM74405.1"/>
    <property type="molecule type" value="Genomic_DNA"/>
</dbReference>
<organism evidence="2 3">
    <name type="scientific">Roseburia faecis</name>
    <dbReference type="NCBI Taxonomy" id="301302"/>
    <lineage>
        <taxon>Bacteria</taxon>
        <taxon>Bacillati</taxon>
        <taxon>Bacillota</taxon>
        <taxon>Clostridia</taxon>
        <taxon>Lachnospirales</taxon>
        <taxon>Lachnospiraceae</taxon>
        <taxon>Roseburia</taxon>
    </lineage>
</organism>
<protein>
    <submittedName>
        <fullName evidence="2">Uncharacterized protein conserved in bacteria</fullName>
    </submittedName>
</protein>
<evidence type="ECO:0000313" key="3">
    <source>
        <dbReference type="Proteomes" id="UP000095495"/>
    </source>
</evidence>
<reference evidence="2 3" key="1">
    <citation type="submission" date="2015-09" db="EMBL/GenBank/DDBJ databases">
        <authorList>
            <consortium name="Pathogen Informatics"/>
        </authorList>
    </citation>
    <scope>NUCLEOTIDE SEQUENCE [LARGE SCALE GENOMIC DNA]</scope>
    <source>
        <strain evidence="2 3">2789STDY5608863</strain>
    </source>
</reference>
<dbReference type="PANTHER" id="PTHR41786">
    <property type="entry name" value="MOTILITY ACCESSORY FACTOR MAF"/>
    <property type="match status" value="1"/>
</dbReference>
<gene>
    <name evidence="2" type="ORF">ERS852420_00414</name>
</gene>
<dbReference type="PANTHER" id="PTHR41786:SF1">
    <property type="entry name" value="6-HYDROXYMETHYLPTERIN DIPHOSPHOKINASE MPTE-LIKE DOMAIN-CONTAINING PROTEIN"/>
    <property type="match status" value="1"/>
</dbReference>
<dbReference type="InterPro" id="IPR002826">
    <property type="entry name" value="MptE-like"/>
</dbReference>
<evidence type="ECO:0000259" key="1">
    <source>
        <dbReference type="Pfam" id="PF01973"/>
    </source>
</evidence>
<accession>A0A173R9B9</accession>
<name>A0A173R9B9_9FIRM</name>
<sequence>MNKEIYQKNMCALQKKYPAWANILQKKQKKRNFDVIVKKSLLEDPILIVKKYDKILYLNGKYAPEAVVENWLRQQGKIEEYAPIVVMGISNGKHIKRIMEVAPKTSNILIYEPSLELFRREMEEVDLSFLFALDIPVGIIVDGLNESELQAYFNLMISYDNMTLIKTYVSGNYVELFPEHMEKFVKQLHKHIDEETITWNTLIRYTDIKAKNTFYNLHYLYEGYSVEELHGILPEDIPTIVVSAGPSLNKNIMDLKKAVGKACIIATDTAMKPLLNAGIIPNLFVIIDGLKPGILFEHENISKVPMVTMTGVSVEPMEYHKGKKFFYYSSSPLEHQILLDLGEKEGKNCILPNIPTGGSVATTAYSLGVYMGSKTVILMGQDLAMTGNHTHADGTFQDKMDEIDISNGQYFEVESIDGGKVLTRDDFDRYRKWFEDIAEKWNLITMVDATEGGALIHGSKVMTLKKAIKKYCVRNFNVKWHIDHTKKIFSDENQKIPLEYFENSEKKLREVQKKAKDGLEYYEKLERILQKNKITDVQLYKILKKIRKLNNYMEHDYMAETVMDSLLGIESALRPNIYKEQENQKQELLDVAEQGKVMLYGIAVGAEEIVEIAQKTIIPYAKKHKTEEVYKRKEE</sequence>
<proteinExistence type="predicted"/>
<feature type="domain" description="6-hydroxymethylpterin diphosphokinase MptE-like" evidence="1">
    <location>
        <begin position="211"/>
        <end position="386"/>
    </location>
</feature>
<dbReference type="Pfam" id="PF01973">
    <property type="entry name" value="MptE-like"/>
    <property type="match status" value="1"/>
</dbReference>
<dbReference type="AlphaFoldDB" id="A0A173R9B9"/>
<dbReference type="Proteomes" id="UP000095495">
    <property type="component" value="Unassembled WGS sequence"/>
</dbReference>